<dbReference type="EMBL" id="RCCE01000006">
    <property type="protein sequence ID" value="RLJ40925.1"/>
    <property type="molecule type" value="Genomic_DNA"/>
</dbReference>
<evidence type="ECO:0000256" key="2">
    <source>
        <dbReference type="ARBA" id="ARBA00023008"/>
    </source>
</evidence>
<dbReference type="Gene3D" id="2.60.40.1220">
    <property type="match status" value="1"/>
</dbReference>
<feature type="signal peptide" evidence="3">
    <location>
        <begin position="1"/>
        <end position="19"/>
    </location>
</feature>
<evidence type="ECO:0000256" key="1">
    <source>
        <dbReference type="ARBA" id="ARBA00022729"/>
    </source>
</evidence>
<dbReference type="AlphaFoldDB" id="A0A497VL30"/>
<keyword evidence="1 3" id="KW-0732">Signal</keyword>
<dbReference type="SUPFAM" id="SSF81296">
    <property type="entry name" value="E set domains"/>
    <property type="match status" value="1"/>
</dbReference>
<dbReference type="GO" id="GO:0005507">
    <property type="term" value="F:copper ion binding"/>
    <property type="evidence" value="ECO:0007669"/>
    <property type="project" value="InterPro"/>
</dbReference>
<proteinExistence type="predicted"/>
<sequence>MKAILLAGLVSIWAVVASAHSPLMATTPANEATLAEIPTEIALIFKNNIRLTRVTSAHENGDPMKVEISSQTKFATDFLLPFNGVERGDYIIEWRGLGEDGHALNGSFVFTVK</sequence>
<protein>
    <recommendedName>
        <fullName evidence="4">CopC domain-containing protein</fullName>
    </recommendedName>
</protein>
<dbReference type="InterPro" id="IPR014756">
    <property type="entry name" value="Ig_E-set"/>
</dbReference>
<feature type="domain" description="CopC" evidence="4">
    <location>
        <begin position="20"/>
        <end position="112"/>
    </location>
</feature>
<gene>
    <name evidence="5" type="ORF">BCF46_3496</name>
</gene>
<name>A0A497VL30_9RHOB</name>
<dbReference type="OrthoDB" id="9796814at2"/>
<dbReference type="Pfam" id="PF04234">
    <property type="entry name" value="CopC"/>
    <property type="match status" value="1"/>
</dbReference>
<dbReference type="InterPro" id="IPR014755">
    <property type="entry name" value="Cu-Rt/internalin_Ig-like"/>
</dbReference>
<evidence type="ECO:0000313" key="6">
    <source>
        <dbReference type="Proteomes" id="UP000269157"/>
    </source>
</evidence>
<accession>A0A497VL30</accession>
<feature type="chain" id="PRO_5019769089" description="CopC domain-containing protein" evidence="3">
    <location>
        <begin position="20"/>
        <end position="113"/>
    </location>
</feature>
<evidence type="ECO:0000313" key="5">
    <source>
        <dbReference type="EMBL" id="RLJ40925.1"/>
    </source>
</evidence>
<dbReference type="Proteomes" id="UP000269157">
    <property type="component" value="Unassembled WGS sequence"/>
</dbReference>
<organism evidence="5 6">
    <name type="scientific">Litoreibacter meonggei</name>
    <dbReference type="NCBI Taxonomy" id="1049199"/>
    <lineage>
        <taxon>Bacteria</taxon>
        <taxon>Pseudomonadati</taxon>
        <taxon>Pseudomonadota</taxon>
        <taxon>Alphaproteobacteria</taxon>
        <taxon>Rhodobacterales</taxon>
        <taxon>Roseobacteraceae</taxon>
        <taxon>Litoreibacter</taxon>
    </lineage>
</organism>
<keyword evidence="6" id="KW-1185">Reference proteome</keyword>
<dbReference type="RefSeq" id="WP_121027298.1">
    <property type="nucleotide sequence ID" value="NZ_RCCE01000006.1"/>
</dbReference>
<reference evidence="5 6" key="1">
    <citation type="submission" date="2018-10" db="EMBL/GenBank/DDBJ databases">
        <title>Genomic Encyclopedia of Archaeal and Bacterial Type Strains, Phase II (KMG-II): from individual species to whole genera.</title>
        <authorList>
            <person name="Goeker M."/>
        </authorList>
    </citation>
    <scope>NUCLEOTIDE SEQUENCE [LARGE SCALE GENOMIC DNA]</scope>
    <source>
        <strain evidence="5 6">DSM 29466</strain>
    </source>
</reference>
<evidence type="ECO:0000256" key="3">
    <source>
        <dbReference type="SAM" id="SignalP"/>
    </source>
</evidence>
<evidence type="ECO:0000259" key="4">
    <source>
        <dbReference type="Pfam" id="PF04234"/>
    </source>
</evidence>
<dbReference type="InterPro" id="IPR007348">
    <property type="entry name" value="CopC_dom"/>
</dbReference>
<comment type="caution">
    <text evidence="5">The sequence shown here is derived from an EMBL/GenBank/DDBJ whole genome shotgun (WGS) entry which is preliminary data.</text>
</comment>
<dbReference type="GO" id="GO:0046688">
    <property type="term" value="P:response to copper ion"/>
    <property type="evidence" value="ECO:0007669"/>
    <property type="project" value="InterPro"/>
</dbReference>
<keyword evidence="2" id="KW-0186">Copper</keyword>
<dbReference type="GO" id="GO:0042597">
    <property type="term" value="C:periplasmic space"/>
    <property type="evidence" value="ECO:0007669"/>
    <property type="project" value="InterPro"/>
</dbReference>